<dbReference type="InterPro" id="IPR014001">
    <property type="entry name" value="Helicase_ATP-bd"/>
</dbReference>
<evidence type="ECO:0000256" key="2">
    <source>
        <dbReference type="ARBA" id="ARBA00022741"/>
    </source>
</evidence>
<dbReference type="GO" id="GO:0043138">
    <property type="term" value="F:3'-5' DNA helicase activity"/>
    <property type="evidence" value="ECO:0007669"/>
    <property type="project" value="UniProtKB-EC"/>
</dbReference>
<dbReference type="GO" id="GO:0003677">
    <property type="term" value="F:DNA binding"/>
    <property type="evidence" value="ECO:0007669"/>
    <property type="project" value="InterPro"/>
</dbReference>
<comment type="catalytic activity">
    <reaction evidence="9">
        <text>ATP + H2O = ADP + phosphate + H(+)</text>
        <dbReference type="Rhea" id="RHEA:13065"/>
        <dbReference type="ChEBI" id="CHEBI:15377"/>
        <dbReference type="ChEBI" id="CHEBI:15378"/>
        <dbReference type="ChEBI" id="CHEBI:30616"/>
        <dbReference type="ChEBI" id="CHEBI:43474"/>
        <dbReference type="ChEBI" id="CHEBI:456216"/>
        <dbReference type="EC" id="5.6.2.4"/>
    </reaction>
</comment>
<dbReference type="EC" id="5.6.2.4" evidence="8"/>
<evidence type="ECO:0000259" key="10">
    <source>
        <dbReference type="PROSITE" id="PS51192"/>
    </source>
</evidence>
<dbReference type="PANTHER" id="PTHR11274">
    <property type="entry name" value="RAD25/XP-B DNA REPAIR HELICASE"/>
    <property type="match status" value="1"/>
</dbReference>
<dbReference type="Gene3D" id="3.40.1170.30">
    <property type="match status" value="1"/>
</dbReference>
<dbReference type="Pfam" id="PF16203">
    <property type="entry name" value="ERCC3_RAD25_C"/>
    <property type="match status" value="1"/>
</dbReference>
<comment type="catalytic activity">
    <reaction evidence="7">
        <text>Couples ATP hydrolysis with the unwinding of duplex DNA by translocating in the 3'-5' direction.</text>
        <dbReference type="EC" id="5.6.2.4"/>
    </reaction>
</comment>
<dbReference type="Pfam" id="PF18458">
    <property type="entry name" value="XPB_DRD"/>
    <property type="match status" value="1"/>
</dbReference>
<keyword evidence="2" id="KW-0547">Nucleotide-binding</keyword>
<dbReference type="EMBL" id="LO017727">
    <property type="protein sequence ID" value="CRH07017.1"/>
    <property type="molecule type" value="Genomic_DNA"/>
</dbReference>
<evidence type="ECO:0000256" key="7">
    <source>
        <dbReference type="ARBA" id="ARBA00034617"/>
    </source>
</evidence>
<dbReference type="InterPro" id="IPR032438">
    <property type="entry name" value="ERCC3_RAD25_C"/>
</dbReference>
<dbReference type="InterPro" id="IPR001650">
    <property type="entry name" value="Helicase_C-like"/>
</dbReference>
<accession>A0A1S7LLN1</accession>
<dbReference type="CDD" id="cd17926">
    <property type="entry name" value="DEXHc_RE"/>
    <property type="match status" value="1"/>
</dbReference>
<dbReference type="InterPro" id="IPR040699">
    <property type="entry name" value="XPB_DRD"/>
</dbReference>
<evidence type="ECO:0000313" key="12">
    <source>
        <dbReference type="EMBL" id="CRH07017.1"/>
    </source>
</evidence>
<sequence length="453" mass="50955">MTLHGDSSALAAVADKVKWDERANCFRAEARHYGTIALTLHRAKNPFQDDAKAFDKQPFDLEGEFAPRPHQQMAIKRWAEQDHNGVVVMPTGSGKSLVARLAIARIKRDALIVVPTLDLMHQWVEQLSSAFKQEIGMLGGGEHRIEPITVSTYDSAAIHMERIGNHFGLLICDECHHLPSTQNRMVALMSIAPFRLGLTATPERTDGGEALLYELMGDEAHRVEIGHLEGNYLAPYDLQQVPIILDDDERALYDSAYAHYRAFASANNIRFGSPGGWQNFIMVCYRSREGREAFKAYRLQKKISRASRAKLRAVWQLLRQHRTEQAILFTDDNATAYAIGETFFLPCITHKTRMAERKQLLQMFRAGTIRHLVTSRVLNEGVDVPDVAVGIIVSGTGSVREHVQRLGRILRPRDGKQAVLYELVSEDTGETFTSARRRQHAAYQKDQGVLGEC</sequence>
<keyword evidence="6" id="KW-0413">Isomerase</keyword>
<dbReference type="SMART" id="SM00490">
    <property type="entry name" value="HELICc"/>
    <property type="match status" value="1"/>
</dbReference>
<reference evidence="12" key="1">
    <citation type="submission" date="2015-04" db="EMBL/GenBank/DDBJ databases">
        <authorList>
            <person name="Syromyatnikov M.Y."/>
            <person name="Popov V.N."/>
        </authorList>
    </citation>
    <scope>NUCLEOTIDE SEQUENCE</scope>
    <source>
        <strain evidence="12">MO-1</strain>
    </source>
</reference>
<dbReference type="AlphaFoldDB" id="A0A1S7LLN1"/>
<dbReference type="PROSITE" id="PS51192">
    <property type="entry name" value="HELICASE_ATP_BIND_1"/>
    <property type="match status" value="1"/>
</dbReference>
<dbReference type="GO" id="GO:0005524">
    <property type="term" value="F:ATP binding"/>
    <property type="evidence" value="ECO:0007669"/>
    <property type="project" value="UniProtKB-KW"/>
</dbReference>
<evidence type="ECO:0000256" key="6">
    <source>
        <dbReference type="ARBA" id="ARBA00023235"/>
    </source>
</evidence>
<dbReference type="InterPro" id="IPR050615">
    <property type="entry name" value="ATP-dep_DNA_Helicase"/>
</dbReference>
<evidence type="ECO:0000259" key="11">
    <source>
        <dbReference type="PROSITE" id="PS51194"/>
    </source>
</evidence>
<feature type="domain" description="Helicase C-terminal" evidence="11">
    <location>
        <begin position="310"/>
        <end position="453"/>
    </location>
</feature>
<dbReference type="PROSITE" id="PS51194">
    <property type="entry name" value="HELICASE_CTER"/>
    <property type="match status" value="1"/>
</dbReference>
<organism evidence="12">
    <name type="scientific">Magnetococcus massalia (strain MO-1)</name>
    <dbReference type="NCBI Taxonomy" id="451514"/>
    <lineage>
        <taxon>Bacteria</taxon>
        <taxon>Pseudomonadati</taxon>
        <taxon>Pseudomonadota</taxon>
        <taxon>Magnetococcia</taxon>
        <taxon>Magnetococcales</taxon>
        <taxon>Magnetococcaceae</taxon>
        <taxon>Magnetococcus</taxon>
    </lineage>
</organism>
<protein>
    <recommendedName>
        <fullName evidence="8">DNA 3'-5' helicase</fullName>
        <ecNumber evidence="8">5.6.2.4</ecNumber>
    </recommendedName>
</protein>
<gene>
    <name evidence="12" type="ORF">MAGMO_2870</name>
</gene>
<keyword evidence="5" id="KW-0067">ATP-binding</keyword>
<proteinExistence type="inferred from homology"/>
<evidence type="ECO:0000256" key="3">
    <source>
        <dbReference type="ARBA" id="ARBA00022801"/>
    </source>
</evidence>
<evidence type="ECO:0000256" key="9">
    <source>
        <dbReference type="ARBA" id="ARBA00048988"/>
    </source>
</evidence>
<evidence type="ECO:0000256" key="5">
    <source>
        <dbReference type="ARBA" id="ARBA00022840"/>
    </source>
</evidence>
<feature type="domain" description="Helicase ATP-binding" evidence="10">
    <location>
        <begin position="76"/>
        <end position="220"/>
    </location>
</feature>
<dbReference type="Pfam" id="PF04851">
    <property type="entry name" value="ResIII"/>
    <property type="match status" value="1"/>
</dbReference>
<dbReference type="Gene3D" id="6.10.140.1180">
    <property type="match status" value="1"/>
</dbReference>
<comment type="similarity">
    <text evidence="1">Belongs to the helicase family. RAD25/XPB subfamily.</text>
</comment>
<dbReference type="SMART" id="SM00487">
    <property type="entry name" value="DEXDc"/>
    <property type="match status" value="1"/>
</dbReference>
<evidence type="ECO:0000256" key="8">
    <source>
        <dbReference type="ARBA" id="ARBA00034808"/>
    </source>
</evidence>
<evidence type="ECO:0000256" key="4">
    <source>
        <dbReference type="ARBA" id="ARBA00022806"/>
    </source>
</evidence>
<evidence type="ECO:0000256" key="1">
    <source>
        <dbReference type="ARBA" id="ARBA00006637"/>
    </source>
</evidence>
<keyword evidence="3" id="KW-0378">Hydrolase</keyword>
<keyword evidence="4 12" id="KW-0347">Helicase</keyword>
<dbReference type="Gene3D" id="3.40.50.300">
    <property type="entry name" value="P-loop containing nucleotide triphosphate hydrolases"/>
    <property type="match status" value="2"/>
</dbReference>
<dbReference type="SUPFAM" id="SSF52540">
    <property type="entry name" value="P-loop containing nucleoside triphosphate hydrolases"/>
    <property type="match status" value="2"/>
</dbReference>
<dbReference type="InterPro" id="IPR006935">
    <property type="entry name" value="Helicase/UvrB_N"/>
</dbReference>
<dbReference type="InterPro" id="IPR027417">
    <property type="entry name" value="P-loop_NTPase"/>
</dbReference>
<dbReference type="PANTHER" id="PTHR11274:SF0">
    <property type="entry name" value="GENERAL TRANSCRIPTION AND DNA REPAIR FACTOR IIH HELICASE SUBUNIT XPB"/>
    <property type="match status" value="1"/>
</dbReference>
<name>A0A1S7LLN1_MAGMO</name>
<dbReference type="GO" id="GO:0016787">
    <property type="term" value="F:hydrolase activity"/>
    <property type="evidence" value="ECO:0007669"/>
    <property type="project" value="UniProtKB-KW"/>
</dbReference>